<reference evidence="3 4" key="1">
    <citation type="submission" date="2015-07" db="EMBL/GenBank/DDBJ databases">
        <authorList>
            <person name="Noorani M."/>
        </authorList>
    </citation>
    <scope>NUCLEOTIDE SEQUENCE [LARGE SCALE GENOMIC DNA]</scope>
    <source>
        <strain evidence="3 4">CECT 7802</strain>
    </source>
</reference>
<proteinExistence type="predicted"/>
<keyword evidence="4" id="KW-1185">Reference proteome</keyword>
<feature type="domain" description="KfrA N-terminal DNA-binding" evidence="2">
    <location>
        <begin position="4"/>
        <end position="119"/>
    </location>
</feature>
<feature type="compositionally biased region" description="Basic and acidic residues" evidence="1">
    <location>
        <begin position="181"/>
        <end position="193"/>
    </location>
</feature>
<dbReference type="EMBL" id="CXSU01000012">
    <property type="protein sequence ID" value="CTQ51321.1"/>
    <property type="molecule type" value="Genomic_DNA"/>
</dbReference>
<dbReference type="Pfam" id="PF11740">
    <property type="entry name" value="KfrA_N"/>
    <property type="match status" value="1"/>
</dbReference>
<dbReference type="RefSeq" id="WP_055087035.1">
    <property type="nucleotide sequence ID" value="NZ_CXSU01000012.1"/>
</dbReference>
<evidence type="ECO:0000256" key="1">
    <source>
        <dbReference type="SAM" id="MobiDB-lite"/>
    </source>
</evidence>
<evidence type="ECO:0000259" key="2">
    <source>
        <dbReference type="Pfam" id="PF11740"/>
    </source>
</evidence>
<organism evidence="3 4">
    <name type="scientific">Jannaschia donghaensis</name>
    <dbReference type="NCBI Taxonomy" id="420998"/>
    <lineage>
        <taxon>Bacteria</taxon>
        <taxon>Pseudomonadati</taxon>
        <taxon>Pseudomonadota</taxon>
        <taxon>Alphaproteobacteria</taxon>
        <taxon>Rhodobacterales</taxon>
        <taxon>Roseobacteraceae</taxon>
        <taxon>Jannaschia</taxon>
    </lineage>
</organism>
<dbReference type="STRING" id="420998.JDO7802_03360"/>
<dbReference type="InterPro" id="IPR021104">
    <property type="entry name" value="KfrA_DNA-bd_N"/>
</dbReference>
<evidence type="ECO:0000313" key="4">
    <source>
        <dbReference type="Proteomes" id="UP000049222"/>
    </source>
</evidence>
<dbReference type="AlphaFoldDB" id="A0A0M6YLT4"/>
<feature type="region of interest" description="Disordered" evidence="1">
    <location>
        <begin position="161"/>
        <end position="193"/>
    </location>
</feature>
<gene>
    <name evidence="3" type="ORF">JDO7802_03360</name>
</gene>
<dbReference type="Proteomes" id="UP000049222">
    <property type="component" value="Unassembled WGS sequence"/>
</dbReference>
<dbReference type="OrthoDB" id="583532at2"/>
<protein>
    <recommendedName>
        <fullName evidence="2">KfrA N-terminal DNA-binding domain-containing protein</fullName>
    </recommendedName>
</protein>
<accession>A0A0M6YLT4</accession>
<name>A0A0M6YLT4_9RHOB</name>
<sequence>MPITQEDVDSACEQLTAGGERTTITAVTGLVGGGSTGTIRGMIKVWETAHAERTALRQIPVPDAIADDMSISLARLWRDAMAHATAGHEAMRRDLIASRADAETVEVELLGRITVLEDALAARERETAALLARQATFDSDRTEMADRVISAETAKARAEARAETSAAEAHATKTEAAAALTREDRMRDERDAARRDAIAQITAIEERLKAAMTRRDAAGCEA</sequence>
<feature type="compositionally biased region" description="Low complexity" evidence="1">
    <location>
        <begin position="163"/>
        <end position="179"/>
    </location>
</feature>
<evidence type="ECO:0000313" key="3">
    <source>
        <dbReference type="EMBL" id="CTQ51321.1"/>
    </source>
</evidence>